<dbReference type="Proteomes" id="UP000326857">
    <property type="component" value="Unassembled WGS sequence"/>
</dbReference>
<evidence type="ECO:0000313" key="2">
    <source>
        <dbReference type="Proteomes" id="UP000326857"/>
    </source>
</evidence>
<protein>
    <submittedName>
        <fullName evidence="1">Uncharacterized protein</fullName>
    </submittedName>
</protein>
<proteinExistence type="predicted"/>
<dbReference type="AlphaFoldDB" id="A0A5E7Z415"/>
<name>A0A5E7Z415_9SPHN</name>
<evidence type="ECO:0000313" key="1">
    <source>
        <dbReference type="EMBL" id="VVT13380.1"/>
    </source>
</evidence>
<sequence length="34" mass="4021">MRDFPPLLHTATWGPLRKMLSKGHRSSYEYETLT</sequence>
<dbReference type="EMBL" id="CABVLI010000039">
    <property type="protein sequence ID" value="VVT13380.1"/>
    <property type="molecule type" value="Genomic_DNA"/>
</dbReference>
<accession>A0A5E7Z415</accession>
<reference evidence="1 2" key="1">
    <citation type="submission" date="2019-09" db="EMBL/GenBank/DDBJ databases">
        <authorList>
            <person name="Dittami M. S."/>
        </authorList>
    </citation>
    <scope>NUCLEOTIDE SEQUENCE [LARGE SCALE GENOMIC DNA]</scope>
    <source>
        <strain evidence="1">SPHINGO391</strain>
    </source>
</reference>
<gene>
    <name evidence="1" type="ORF">SPHINGO391_440108</name>
</gene>
<organism evidence="1 2">
    <name type="scientific">Sphingomonas aurantiaca</name>
    <dbReference type="NCBI Taxonomy" id="185949"/>
    <lineage>
        <taxon>Bacteria</taxon>
        <taxon>Pseudomonadati</taxon>
        <taxon>Pseudomonadota</taxon>
        <taxon>Alphaproteobacteria</taxon>
        <taxon>Sphingomonadales</taxon>
        <taxon>Sphingomonadaceae</taxon>
        <taxon>Sphingomonas</taxon>
    </lineage>
</organism>